<organism evidence="1">
    <name type="scientific">Thermosphaera aggregans</name>
    <dbReference type="NCBI Taxonomy" id="54254"/>
    <lineage>
        <taxon>Archaea</taxon>
        <taxon>Thermoproteota</taxon>
        <taxon>Thermoprotei</taxon>
        <taxon>Desulfurococcales</taxon>
        <taxon>Desulfurococcaceae</taxon>
        <taxon>Thermosphaera</taxon>
    </lineage>
</organism>
<accession>A0A7C2FH15</accession>
<protein>
    <submittedName>
        <fullName evidence="1">Uncharacterized protein</fullName>
    </submittedName>
</protein>
<reference evidence="1" key="1">
    <citation type="journal article" date="2020" name="mSystems">
        <title>Genome- and Community-Level Interaction Insights into Carbon Utilization and Element Cycling Functions of Hydrothermarchaeota in Hydrothermal Sediment.</title>
        <authorList>
            <person name="Zhou Z."/>
            <person name="Liu Y."/>
            <person name="Xu W."/>
            <person name="Pan J."/>
            <person name="Luo Z.H."/>
            <person name="Li M."/>
        </authorList>
    </citation>
    <scope>NUCLEOTIDE SEQUENCE [LARGE SCALE GENOMIC DNA]</scope>
    <source>
        <strain evidence="1">SpSt-23</strain>
    </source>
</reference>
<proteinExistence type="predicted"/>
<dbReference type="EMBL" id="DSJT01000023">
    <property type="protein sequence ID" value="HEF87420.1"/>
    <property type="molecule type" value="Genomic_DNA"/>
</dbReference>
<sequence>MEMVFITLKFLPEEYHVKLEFYGEDGRLVKTMEYEGVKQIVFKDVEVRVNRQLSQSPLVMIASAQGIDVSLIENSVLYVRGKQD</sequence>
<evidence type="ECO:0000313" key="1">
    <source>
        <dbReference type="EMBL" id="HEF87420.1"/>
    </source>
</evidence>
<name>A0A7C2FH15_9CREN</name>
<dbReference type="AlphaFoldDB" id="A0A7C2FH15"/>
<gene>
    <name evidence="1" type="ORF">ENP55_03870</name>
</gene>
<comment type="caution">
    <text evidence="1">The sequence shown here is derived from an EMBL/GenBank/DDBJ whole genome shotgun (WGS) entry which is preliminary data.</text>
</comment>